<gene>
    <name evidence="2" type="ORF">A1Q2_00184</name>
</gene>
<dbReference type="EMBL" id="AMBO01000091">
    <property type="protein sequence ID" value="EKD05423.1"/>
    <property type="molecule type" value="Genomic_DNA"/>
</dbReference>
<organism evidence="2 3">
    <name type="scientific">Trichosporon asahii var. asahii (strain CBS 8904)</name>
    <name type="common">Yeast</name>
    <dbReference type="NCBI Taxonomy" id="1220162"/>
    <lineage>
        <taxon>Eukaryota</taxon>
        <taxon>Fungi</taxon>
        <taxon>Dikarya</taxon>
        <taxon>Basidiomycota</taxon>
        <taxon>Agaricomycotina</taxon>
        <taxon>Tremellomycetes</taxon>
        <taxon>Trichosporonales</taxon>
        <taxon>Trichosporonaceae</taxon>
        <taxon>Trichosporon</taxon>
    </lineage>
</organism>
<name>K1W9D4_TRIAC</name>
<dbReference type="InParanoid" id="K1W9D4"/>
<dbReference type="HOGENOM" id="CLU_1031300_0_0_1"/>
<keyword evidence="3" id="KW-1185">Reference proteome</keyword>
<reference evidence="2 3" key="1">
    <citation type="journal article" date="2012" name="Eukaryot. Cell">
        <title>Genome sequence of the Trichosporon asahii environmental strain CBS 8904.</title>
        <authorList>
            <person name="Yang R.Y."/>
            <person name="Li H.T."/>
            <person name="Zhu H."/>
            <person name="Zhou G.P."/>
            <person name="Wang M."/>
            <person name="Wang L."/>
        </authorList>
    </citation>
    <scope>NUCLEOTIDE SEQUENCE [LARGE SCALE GENOMIC DNA]</scope>
    <source>
        <strain evidence="2 3">CBS 8904</strain>
    </source>
</reference>
<evidence type="ECO:0000256" key="1">
    <source>
        <dbReference type="SAM" id="MobiDB-lite"/>
    </source>
</evidence>
<protein>
    <submittedName>
        <fullName evidence="2">Uncharacterized protein</fullName>
    </submittedName>
</protein>
<proteinExistence type="predicted"/>
<sequence length="313" mass="33613">MSSSLSSFVMGPSDVAQDPNILPVPHNASDPIASRSDEYFWNKDLPMDSIVCRAGRANTGATETRACCPKDMGIYTTSIGCRMSNSTENTAFFHNCTMQVAIEGNPGDNNIAEWLNVTCVPFETYLNVTRQQRYDWLADKGLDELRVDKGVDSVPVCASVGNPQRFNYTGQCCAKLGGDESVVEGGVVEGDMEASSAMNCYPRTNDPEFSGKFSKCLVDLGTWPVCAQSRDRNGKPGTPAEKSGSGSTLTATTHLGTSLGDSLDCLVGLERLLFVPGPETLTTDLESSVIDETGVELKHMTHMLAKVDATAHS</sequence>
<evidence type="ECO:0000313" key="2">
    <source>
        <dbReference type="EMBL" id="EKD05423.1"/>
    </source>
</evidence>
<dbReference type="Proteomes" id="UP000006757">
    <property type="component" value="Unassembled WGS sequence"/>
</dbReference>
<dbReference type="AlphaFoldDB" id="K1W9D4"/>
<feature type="compositionally biased region" description="Polar residues" evidence="1">
    <location>
        <begin position="244"/>
        <end position="253"/>
    </location>
</feature>
<accession>K1W9D4</accession>
<comment type="caution">
    <text evidence="2">The sequence shown here is derived from an EMBL/GenBank/DDBJ whole genome shotgun (WGS) entry which is preliminary data.</text>
</comment>
<feature type="region of interest" description="Disordered" evidence="1">
    <location>
        <begin position="229"/>
        <end position="253"/>
    </location>
</feature>
<evidence type="ECO:0000313" key="3">
    <source>
        <dbReference type="Proteomes" id="UP000006757"/>
    </source>
</evidence>